<dbReference type="GeneID" id="54992235"/>
<name>A0A2U8UJG4_9CAUD</name>
<dbReference type="EMBL" id="MH153804">
    <property type="protein sequence ID" value="AWN03691.1"/>
    <property type="molecule type" value="Genomic_DNA"/>
</dbReference>
<organism evidence="1 2">
    <name type="scientific">Gordonia phage Jace</name>
    <dbReference type="NCBI Taxonomy" id="2182360"/>
    <lineage>
        <taxon>Viruses</taxon>
        <taxon>Duplodnaviria</taxon>
        <taxon>Heunggongvirae</taxon>
        <taxon>Uroviricota</taxon>
        <taxon>Caudoviricetes</taxon>
        <taxon>Jacevirus</taxon>
        <taxon>Jacevirus jace</taxon>
    </lineage>
</organism>
<gene>
    <name evidence="1" type="primary">71</name>
    <name evidence="1" type="ORF">PBI_JACE_71</name>
</gene>
<proteinExistence type="predicted"/>
<dbReference type="RefSeq" id="YP_009801717.1">
    <property type="nucleotide sequence ID" value="NC_047974.1"/>
</dbReference>
<evidence type="ECO:0000313" key="1">
    <source>
        <dbReference type="EMBL" id="AWN03691.1"/>
    </source>
</evidence>
<protein>
    <submittedName>
        <fullName evidence="1">Uncharacterized protein</fullName>
    </submittedName>
</protein>
<evidence type="ECO:0000313" key="2">
    <source>
        <dbReference type="Proteomes" id="UP000246975"/>
    </source>
</evidence>
<keyword evidence="2" id="KW-1185">Reference proteome</keyword>
<dbReference type="KEGG" id="vg:54992235"/>
<reference evidence="1 2" key="1">
    <citation type="submission" date="2018-03" db="EMBL/GenBank/DDBJ databases">
        <authorList>
            <person name="Garlena R.A."/>
            <person name="Russell D.A."/>
            <person name="Pope W.H."/>
            <person name="Jacobs-Sera D."/>
            <person name="Hatfull G.F."/>
        </authorList>
    </citation>
    <scope>NUCLEOTIDE SEQUENCE [LARGE SCALE GENOMIC DNA]</scope>
</reference>
<accession>A0A2U8UJG4</accession>
<dbReference type="Proteomes" id="UP000246975">
    <property type="component" value="Segment"/>
</dbReference>
<sequence>MTLDDAITAVVTAIGESAGHVHRDALVPLSTALDALTARQAALHSGHLPAPPKETRS</sequence>